<dbReference type="PANTHER" id="PTHR43377:SF2">
    <property type="entry name" value="BINDING ROSSMANN FOLD OXIDOREDUCTASE, PUTATIVE (AFU_ORTHOLOGUE AFUA_4G00560)-RELATED"/>
    <property type="match status" value="1"/>
</dbReference>
<dbReference type="InterPro" id="IPR036291">
    <property type="entry name" value="NAD(P)-bd_dom_sf"/>
</dbReference>
<evidence type="ECO:0000313" key="4">
    <source>
        <dbReference type="EMBL" id="GIH10551.1"/>
    </source>
</evidence>
<dbReference type="GO" id="GO:0000166">
    <property type="term" value="F:nucleotide binding"/>
    <property type="evidence" value="ECO:0007669"/>
    <property type="project" value="InterPro"/>
</dbReference>
<organism evidence="4 5">
    <name type="scientific">Rhizocola hellebori</name>
    <dbReference type="NCBI Taxonomy" id="1392758"/>
    <lineage>
        <taxon>Bacteria</taxon>
        <taxon>Bacillati</taxon>
        <taxon>Actinomycetota</taxon>
        <taxon>Actinomycetes</taxon>
        <taxon>Micromonosporales</taxon>
        <taxon>Micromonosporaceae</taxon>
        <taxon>Rhizocola</taxon>
    </lineage>
</organism>
<dbReference type="Pfam" id="PF01408">
    <property type="entry name" value="GFO_IDH_MocA"/>
    <property type="match status" value="1"/>
</dbReference>
<dbReference type="SUPFAM" id="SSF55347">
    <property type="entry name" value="Glyceraldehyde-3-phosphate dehydrogenase-like, C-terminal domain"/>
    <property type="match status" value="1"/>
</dbReference>
<keyword evidence="5" id="KW-1185">Reference proteome</keyword>
<dbReference type="InterPro" id="IPR004104">
    <property type="entry name" value="Gfo/Idh/MocA-like_OxRdtase_C"/>
</dbReference>
<dbReference type="SUPFAM" id="SSF51735">
    <property type="entry name" value="NAD(P)-binding Rossmann-fold domains"/>
    <property type="match status" value="1"/>
</dbReference>
<comment type="caution">
    <text evidence="4">The sequence shown here is derived from an EMBL/GenBank/DDBJ whole genome shotgun (WGS) entry which is preliminary data.</text>
</comment>
<protein>
    <submittedName>
        <fullName evidence="4">Dehydrogenase</fullName>
    </submittedName>
</protein>
<dbReference type="AlphaFoldDB" id="A0A8J3QK06"/>
<dbReference type="Proteomes" id="UP000612899">
    <property type="component" value="Unassembled WGS sequence"/>
</dbReference>
<name>A0A8J3QK06_9ACTN</name>
<evidence type="ECO:0000259" key="3">
    <source>
        <dbReference type="Pfam" id="PF02894"/>
    </source>
</evidence>
<feature type="domain" description="Gfo/Idh/MocA-like oxidoreductase C-terminal" evidence="3">
    <location>
        <begin position="136"/>
        <end position="331"/>
    </location>
</feature>
<dbReference type="Pfam" id="PF02894">
    <property type="entry name" value="GFO_IDH_MocA_C"/>
    <property type="match status" value="1"/>
</dbReference>
<evidence type="ECO:0000259" key="2">
    <source>
        <dbReference type="Pfam" id="PF01408"/>
    </source>
</evidence>
<evidence type="ECO:0000256" key="1">
    <source>
        <dbReference type="ARBA" id="ARBA00010928"/>
    </source>
</evidence>
<dbReference type="InterPro" id="IPR051450">
    <property type="entry name" value="Gfo/Idh/MocA_Oxidoreductases"/>
</dbReference>
<evidence type="ECO:0000313" key="5">
    <source>
        <dbReference type="Proteomes" id="UP000612899"/>
    </source>
</evidence>
<dbReference type="Gene3D" id="3.30.360.10">
    <property type="entry name" value="Dihydrodipicolinate Reductase, domain 2"/>
    <property type="match status" value="1"/>
</dbReference>
<dbReference type="RefSeq" id="WP_275412685.1">
    <property type="nucleotide sequence ID" value="NZ_BONY01000098.1"/>
</dbReference>
<dbReference type="Gene3D" id="3.40.50.720">
    <property type="entry name" value="NAD(P)-binding Rossmann-like Domain"/>
    <property type="match status" value="1"/>
</dbReference>
<dbReference type="EMBL" id="BONY01000098">
    <property type="protein sequence ID" value="GIH10551.1"/>
    <property type="molecule type" value="Genomic_DNA"/>
</dbReference>
<gene>
    <name evidence="4" type="ORF">Rhe02_86180</name>
</gene>
<sequence length="419" mass="46441">MRFAIVGTGARAQMWARELARYGEPVGLADTNPGRIAAFQRHVDAPGYDAADVPKMLANEKVDVLLVSTVDATHDTYIVAGLEAGCDVITEKPMTVDAPRCVRILEAQRRTGKRVTVAFNYRFHPVHQQVKQLLPQIGEIGSVHFEWLLDVRHGADYFRRWHRDKANSGGLLVHKATHHFDLVNWWLGSSPELVSAQGRLFFYGEQGARHGYARDYERAHGSPLAQDDPFAVHLEQTPDLKELYLEAEEHDGYHRDLNVFAPGVTIEDDLAVLVRYHSGATMSYHLTAYSPWEGYRIAFNGSKGRLELDMIESDHVAPGIAGMVKGHHGTEASPEGGSVSLRLRHFWQRPEEVPVAAYEREGHGGADLRMVSAIFSGEGAATALDGARSLLTGLAANESIATQRSVRAHDLLNLTEWES</sequence>
<comment type="similarity">
    <text evidence="1">Belongs to the Gfo/Idh/MocA family.</text>
</comment>
<reference evidence="4" key="1">
    <citation type="submission" date="2021-01" db="EMBL/GenBank/DDBJ databases">
        <title>Whole genome shotgun sequence of Rhizocola hellebori NBRC 109834.</title>
        <authorList>
            <person name="Komaki H."/>
            <person name="Tamura T."/>
        </authorList>
    </citation>
    <scope>NUCLEOTIDE SEQUENCE</scope>
    <source>
        <strain evidence="4">NBRC 109834</strain>
    </source>
</reference>
<accession>A0A8J3QK06</accession>
<dbReference type="PANTHER" id="PTHR43377">
    <property type="entry name" value="BILIVERDIN REDUCTASE A"/>
    <property type="match status" value="1"/>
</dbReference>
<feature type="domain" description="Gfo/Idh/MocA-like oxidoreductase N-terminal" evidence="2">
    <location>
        <begin position="1"/>
        <end position="119"/>
    </location>
</feature>
<dbReference type="InterPro" id="IPR000683">
    <property type="entry name" value="Gfo/Idh/MocA-like_OxRdtase_N"/>
</dbReference>
<proteinExistence type="inferred from homology"/>